<keyword evidence="3" id="KW-1185">Reference proteome</keyword>
<accession>A0A1G7GIS2</accession>
<feature type="transmembrane region" description="Helical" evidence="1">
    <location>
        <begin position="58"/>
        <end position="75"/>
    </location>
</feature>
<proteinExistence type="predicted"/>
<evidence type="ECO:0000313" key="2">
    <source>
        <dbReference type="EMBL" id="SDE87899.1"/>
    </source>
</evidence>
<feature type="transmembrane region" description="Helical" evidence="1">
    <location>
        <begin position="109"/>
        <end position="129"/>
    </location>
</feature>
<reference evidence="2 3" key="1">
    <citation type="submission" date="2016-10" db="EMBL/GenBank/DDBJ databases">
        <authorList>
            <person name="de Groot N.N."/>
        </authorList>
    </citation>
    <scope>NUCLEOTIDE SEQUENCE [LARGE SCALE GENOMIC DNA]</scope>
    <source>
        <strain evidence="2 3">47C3B</strain>
    </source>
</reference>
<keyword evidence="1" id="KW-0472">Membrane</keyword>
<feature type="transmembrane region" description="Helical" evidence="1">
    <location>
        <begin position="150"/>
        <end position="170"/>
    </location>
</feature>
<name>A0A1G7GIS2_9SPHI</name>
<dbReference type="Proteomes" id="UP000199072">
    <property type="component" value="Unassembled WGS sequence"/>
</dbReference>
<dbReference type="EMBL" id="FNAI01000010">
    <property type="protein sequence ID" value="SDE87899.1"/>
    <property type="molecule type" value="Genomic_DNA"/>
</dbReference>
<organism evidence="2 3">
    <name type="scientific">Mucilaginibacter pineti</name>
    <dbReference type="NCBI Taxonomy" id="1391627"/>
    <lineage>
        <taxon>Bacteria</taxon>
        <taxon>Pseudomonadati</taxon>
        <taxon>Bacteroidota</taxon>
        <taxon>Sphingobacteriia</taxon>
        <taxon>Sphingobacteriales</taxon>
        <taxon>Sphingobacteriaceae</taxon>
        <taxon>Mucilaginibacter</taxon>
    </lineage>
</organism>
<dbReference type="AlphaFoldDB" id="A0A1G7GIS2"/>
<evidence type="ECO:0000313" key="3">
    <source>
        <dbReference type="Proteomes" id="UP000199072"/>
    </source>
</evidence>
<feature type="transmembrane region" description="Helical" evidence="1">
    <location>
        <begin position="82"/>
        <end position="103"/>
    </location>
</feature>
<protein>
    <submittedName>
        <fullName evidence="2">Uncharacterized protein</fullName>
    </submittedName>
</protein>
<keyword evidence="1" id="KW-0812">Transmembrane</keyword>
<sequence>MDTIVRHRPPKYEPMEITKYSKPRKVILITGIITAVINLLVIYPLMHSTASYITDYNWLFVSLGGSVLLLLYGLTGPRFFQYLLFTFLSTIFCAVSLFVYSIWDSWMGFLVLLIGIPSGIVTALVFFILRYVLFFRNKSRPVEKAQKNKLLLKQIVLYIFLAAIILILFIKGGDWWFDLFEQ</sequence>
<gene>
    <name evidence="2" type="ORF">SAMN05216464_110160</name>
</gene>
<keyword evidence="1" id="KW-1133">Transmembrane helix</keyword>
<evidence type="ECO:0000256" key="1">
    <source>
        <dbReference type="SAM" id="Phobius"/>
    </source>
</evidence>
<feature type="transmembrane region" description="Helical" evidence="1">
    <location>
        <begin position="26"/>
        <end position="46"/>
    </location>
</feature>